<reference evidence="3" key="1">
    <citation type="submission" date="2021-04" db="EMBL/GenBank/DDBJ databases">
        <title>Phylogenetic analysis of Acidobacteriaceae.</title>
        <authorList>
            <person name="Qiu L."/>
            <person name="Zhang Q."/>
        </authorList>
    </citation>
    <scope>NUCLEOTIDE SEQUENCE</scope>
    <source>
        <strain evidence="3">DSM 25168</strain>
    </source>
</reference>
<feature type="transmembrane region" description="Helical" evidence="1">
    <location>
        <begin position="130"/>
        <end position="154"/>
    </location>
</feature>
<accession>A0A9J7BWE0</accession>
<evidence type="ECO:0000313" key="3">
    <source>
        <dbReference type="EMBL" id="UWZ87047.1"/>
    </source>
</evidence>
<name>A0A9J7BWE0_9BACT</name>
<feature type="transmembrane region" description="Helical" evidence="1">
    <location>
        <begin position="175"/>
        <end position="191"/>
    </location>
</feature>
<keyword evidence="1" id="KW-0472">Membrane</keyword>
<evidence type="ECO:0000313" key="4">
    <source>
        <dbReference type="Proteomes" id="UP001059380"/>
    </source>
</evidence>
<dbReference type="InterPro" id="IPR051790">
    <property type="entry name" value="Cytochrome_c-biogenesis_DsbD"/>
</dbReference>
<sequence length="215" mass="22270">MPILLGTAISMHRRAPIALAAGLAVSYTAIGTILARSGAALGFGPGIARILGAVVLGLFALILLSSELQQRFVIATSRIANTGNWLLSRVSLNGIYGQFVIGIALGMIWSPCVGPTLGTAIVLASQGNELLSSAALMSLFSLGAVLPIVLLAYISRSATIGVRDRLAQAGSMGKAALGSLMLVIAIATVTGKDRLAEAWFVEHSPVWLTSLTTRF</sequence>
<keyword evidence="4" id="KW-1185">Reference proteome</keyword>
<keyword evidence="1" id="KW-0812">Transmembrane</keyword>
<feature type="transmembrane region" description="Helical" evidence="1">
    <location>
        <begin position="86"/>
        <end position="110"/>
    </location>
</feature>
<organism evidence="3 4">
    <name type="scientific">Occallatibacter riparius</name>
    <dbReference type="NCBI Taxonomy" id="1002689"/>
    <lineage>
        <taxon>Bacteria</taxon>
        <taxon>Pseudomonadati</taxon>
        <taxon>Acidobacteriota</taxon>
        <taxon>Terriglobia</taxon>
        <taxon>Terriglobales</taxon>
        <taxon>Acidobacteriaceae</taxon>
        <taxon>Occallatibacter</taxon>
    </lineage>
</organism>
<dbReference type="Proteomes" id="UP001059380">
    <property type="component" value="Chromosome"/>
</dbReference>
<gene>
    <name evidence="3" type="ORF">MOP44_19835</name>
</gene>
<dbReference type="AlphaFoldDB" id="A0A9J7BWE0"/>
<evidence type="ECO:0000256" key="1">
    <source>
        <dbReference type="SAM" id="Phobius"/>
    </source>
</evidence>
<protein>
    <submittedName>
        <fullName evidence="3">Sulfite exporter TauE/SafE family protein</fullName>
    </submittedName>
</protein>
<evidence type="ECO:0000259" key="2">
    <source>
        <dbReference type="Pfam" id="PF13386"/>
    </source>
</evidence>
<feature type="transmembrane region" description="Helical" evidence="1">
    <location>
        <begin position="47"/>
        <end position="65"/>
    </location>
</feature>
<dbReference type="Pfam" id="PF13386">
    <property type="entry name" value="DsbD_2"/>
    <property type="match status" value="1"/>
</dbReference>
<proteinExistence type="predicted"/>
<dbReference type="PANTHER" id="PTHR31272">
    <property type="entry name" value="CYTOCHROME C-TYPE BIOGENESIS PROTEIN HI_1454-RELATED"/>
    <property type="match status" value="1"/>
</dbReference>
<dbReference type="KEGG" id="orp:MOP44_19835"/>
<dbReference type="InterPro" id="IPR039447">
    <property type="entry name" value="UreH-like_TM_dom"/>
</dbReference>
<dbReference type="EMBL" id="CP093313">
    <property type="protein sequence ID" value="UWZ87047.1"/>
    <property type="molecule type" value="Genomic_DNA"/>
</dbReference>
<dbReference type="PANTHER" id="PTHR31272:SF9">
    <property type="entry name" value="BLL1027 PROTEIN"/>
    <property type="match status" value="1"/>
</dbReference>
<feature type="domain" description="Urease accessory protein UreH-like transmembrane" evidence="2">
    <location>
        <begin position="16"/>
        <end position="171"/>
    </location>
</feature>
<keyword evidence="1" id="KW-1133">Transmembrane helix</keyword>